<gene>
    <name evidence="3" type="ORF">VP01_1935g5</name>
</gene>
<sequence>MSLIFLFSLSSPSIIIATFCLPCPSNLPHQFFPSFSAIELVRCLKSLQYSFPFFSLLECLPFTLSYFPFLLLVVLTRVLLSPVLAIHPTVGPRSSLLSLSIEPCTGPSRMNSEESKVDSYNCFAVIKLGSTSSNSESWNILETWLRLELGRVGPWLSTVWAHLRHLEELDWDELELPPSVPCVLPSEGAGYFRAQILILPPDIPSRCFPNFQIPTHLTQGSAQWYLMSLLLYQTPFFALLALLFYFPTTTWILVISLIKWCPKESLLASRKMLFLSLPQTLCQKLKNLSALPRHYSNLAPTTPSLVHGFSPTEPIPLEQRLNPIESYCDSASTTKICTQTFSHPYSELGMDLFWFYVIASVLDLVGLVFDLDAFGDMGCFVQSCRKSERAEALSWYGLLIGVSLLLYRDKQP</sequence>
<proteinExistence type="predicted"/>
<keyword evidence="4" id="KW-1185">Reference proteome</keyword>
<accession>A0A0L6VE80</accession>
<dbReference type="AlphaFoldDB" id="A0A0L6VE80"/>
<evidence type="ECO:0000256" key="2">
    <source>
        <dbReference type="SAM" id="SignalP"/>
    </source>
</evidence>
<keyword evidence="1" id="KW-1133">Transmembrane helix</keyword>
<feature type="signal peptide" evidence="2">
    <location>
        <begin position="1"/>
        <end position="17"/>
    </location>
</feature>
<dbReference type="VEuPathDB" id="FungiDB:VP01_1935g5"/>
<protein>
    <submittedName>
        <fullName evidence="3">Putative signal peptide protein</fullName>
    </submittedName>
</protein>
<feature type="chain" id="PRO_5005568511" evidence="2">
    <location>
        <begin position="18"/>
        <end position="412"/>
    </location>
</feature>
<evidence type="ECO:0000313" key="4">
    <source>
        <dbReference type="Proteomes" id="UP000037035"/>
    </source>
</evidence>
<organism evidence="3 4">
    <name type="scientific">Puccinia sorghi</name>
    <dbReference type="NCBI Taxonomy" id="27349"/>
    <lineage>
        <taxon>Eukaryota</taxon>
        <taxon>Fungi</taxon>
        <taxon>Dikarya</taxon>
        <taxon>Basidiomycota</taxon>
        <taxon>Pucciniomycotina</taxon>
        <taxon>Pucciniomycetes</taxon>
        <taxon>Pucciniales</taxon>
        <taxon>Pucciniaceae</taxon>
        <taxon>Puccinia</taxon>
    </lineage>
</organism>
<name>A0A0L6VE80_9BASI</name>
<feature type="transmembrane region" description="Helical" evidence="1">
    <location>
        <begin position="392"/>
        <end position="408"/>
    </location>
</feature>
<dbReference type="Proteomes" id="UP000037035">
    <property type="component" value="Unassembled WGS sequence"/>
</dbReference>
<keyword evidence="2" id="KW-0732">Signal</keyword>
<comment type="caution">
    <text evidence="3">The sequence shown here is derived from an EMBL/GenBank/DDBJ whole genome shotgun (WGS) entry which is preliminary data.</text>
</comment>
<keyword evidence="1" id="KW-0812">Transmembrane</keyword>
<evidence type="ECO:0000256" key="1">
    <source>
        <dbReference type="SAM" id="Phobius"/>
    </source>
</evidence>
<evidence type="ECO:0000313" key="3">
    <source>
        <dbReference type="EMBL" id="KNZ58410.1"/>
    </source>
</evidence>
<feature type="transmembrane region" description="Helical" evidence="1">
    <location>
        <begin position="236"/>
        <end position="258"/>
    </location>
</feature>
<feature type="transmembrane region" description="Helical" evidence="1">
    <location>
        <begin position="353"/>
        <end position="371"/>
    </location>
</feature>
<reference evidence="3 4" key="1">
    <citation type="submission" date="2015-08" db="EMBL/GenBank/DDBJ databases">
        <title>Next Generation Sequencing and Analysis of the Genome of Puccinia sorghi L Schw, the Causal Agent of Maize Common Rust.</title>
        <authorList>
            <person name="Rochi L."/>
            <person name="Burguener G."/>
            <person name="Darino M."/>
            <person name="Turjanski A."/>
            <person name="Kreff E."/>
            <person name="Dieguez M.J."/>
            <person name="Sacco F."/>
        </authorList>
    </citation>
    <scope>NUCLEOTIDE SEQUENCE [LARGE SCALE GENOMIC DNA]</scope>
    <source>
        <strain evidence="3 4">RO10H11247</strain>
    </source>
</reference>
<keyword evidence="1" id="KW-0472">Membrane</keyword>
<dbReference type="EMBL" id="LAVV01006765">
    <property type="protein sequence ID" value="KNZ58410.1"/>
    <property type="molecule type" value="Genomic_DNA"/>
</dbReference>